<gene>
    <name evidence="5" type="ORF">H7C18_05485</name>
</gene>
<dbReference type="InterPro" id="IPR023214">
    <property type="entry name" value="HAD_sf"/>
</dbReference>
<dbReference type="SUPFAM" id="SSF56784">
    <property type="entry name" value="HAD-like"/>
    <property type="match status" value="1"/>
</dbReference>
<dbReference type="Proteomes" id="UP000564644">
    <property type="component" value="Unassembled WGS sequence"/>
</dbReference>
<feature type="binding site" evidence="4">
    <location>
        <position position="22"/>
    </location>
    <ligand>
        <name>Mg(2+)</name>
        <dbReference type="ChEBI" id="CHEBI:18420"/>
    </ligand>
</feature>
<name>A0A7X0SI77_9BACL</name>
<keyword evidence="1 4" id="KW-0460">Magnesium</keyword>
<dbReference type="GO" id="GO:0046872">
    <property type="term" value="F:metal ion binding"/>
    <property type="evidence" value="ECO:0007669"/>
    <property type="project" value="UniProtKB-KW"/>
</dbReference>
<dbReference type="NCBIfam" id="TIGR01460">
    <property type="entry name" value="HAD-SF-IIA"/>
    <property type="match status" value="1"/>
</dbReference>
<keyword evidence="5" id="KW-0378">Hydrolase</keyword>
<dbReference type="Gene3D" id="3.40.50.1000">
    <property type="entry name" value="HAD superfamily/HAD-like"/>
    <property type="match status" value="2"/>
</dbReference>
<proteinExistence type="inferred from homology"/>
<evidence type="ECO:0000256" key="1">
    <source>
        <dbReference type="PIRNR" id="PIRNR000915"/>
    </source>
</evidence>
<dbReference type="EC" id="3.1.3.-" evidence="1"/>
<sequence length="276" mass="29499">MLTWPHNPPALRKPKALLLDLDGTLYRGEEPVPGAGRLVRELEALGLPCWFVTNNSTRTPLQVAEHLRSLGIPAAPEQVATSAQATAEYARERYPNANVYVMGEHGLREAMREAGFEWEEGRPAKLVVQGIDRQLTYDRLAEAQLHLANGAAFVVTNPDRQLPVAGRVLPGAGSIAAALEAASGVRPTIVGKPSPILMDFALKRAGVSAEDAWVVGDNPRTDIAAGLAIGSPAVLVLTGLCSAEDWRQRCDDAGAMPDAVCRGLAELEQYVKSVIA</sequence>
<dbReference type="Pfam" id="PF13344">
    <property type="entry name" value="Hydrolase_6"/>
    <property type="match status" value="1"/>
</dbReference>
<feature type="active site" description="Nucleophile" evidence="2">
    <location>
        <position position="20"/>
    </location>
</feature>
<reference evidence="5 6" key="1">
    <citation type="submission" date="2020-08" db="EMBL/GenBank/DDBJ databases">
        <title>Cohnella phylogeny.</title>
        <authorList>
            <person name="Dunlap C."/>
        </authorList>
    </citation>
    <scope>NUCLEOTIDE SEQUENCE [LARGE SCALE GENOMIC DNA]</scope>
    <source>
        <strain evidence="5 6">CBP 2801</strain>
    </source>
</reference>
<dbReference type="InterPro" id="IPR036412">
    <property type="entry name" value="HAD-like_sf"/>
</dbReference>
<dbReference type="EMBL" id="JACJVO010000007">
    <property type="protein sequence ID" value="MBB6730346.1"/>
    <property type="molecule type" value="Genomic_DNA"/>
</dbReference>
<evidence type="ECO:0000256" key="4">
    <source>
        <dbReference type="PIRSR" id="PIRSR000915-3"/>
    </source>
</evidence>
<dbReference type="PANTHER" id="PTHR19288:SF95">
    <property type="entry name" value="D-GLYCEROL 3-PHOSPHATE PHOSPHATASE"/>
    <property type="match status" value="1"/>
</dbReference>
<dbReference type="AlphaFoldDB" id="A0A7X0SI77"/>
<comment type="similarity">
    <text evidence="1">Belongs to the HAD-like hydrolase superfamily. NagD family.</text>
</comment>
<comment type="cofactor">
    <cofactor evidence="4">
        <name>Mg(2+)</name>
        <dbReference type="ChEBI" id="CHEBI:18420"/>
    </cofactor>
    <text evidence="4">Divalent metal ions. Mg(2+) is the most effective.</text>
</comment>
<dbReference type="RefSeq" id="WP_185128016.1">
    <property type="nucleotide sequence ID" value="NZ_JACJVO010000007.1"/>
</dbReference>
<dbReference type="InterPro" id="IPR006357">
    <property type="entry name" value="HAD-SF_hydro_IIA"/>
</dbReference>
<comment type="caution">
    <text evidence="5">The sequence shown here is derived from an EMBL/GenBank/DDBJ whole genome shotgun (WGS) entry which is preliminary data.</text>
</comment>
<evidence type="ECO:0000256" key="3">
    <source>
        <dbReference type="PIRSR" id="PIRSR000915-2"/>
    </source>
</evidence>
<protein>
    <recommendedName>
        <fullName evidence="1">Acid sugar phosphatase</fullName>
        <ecNumber evidence="1">3.1.3.-</ecNumber>
    </recommendedName>
</protein>
<evidence type="ECO:0000256" key="2">
    <source>
        <dbReference type="PIRSR" id="PIRSR000915-1"/>
    </source>
</evidence>
<dbReference type="Pfam" id="PF13242">
    <property type="entry name" value="Hydrolase_like"/>
    <property type="match status" value="1"/>
</dbReference>
<feature type="active site" description="Proton donor" evidence="2">
    <location>
        <position position="22"/>
    </location>
</feature>
<comment type="function">
    <text evidence="1">Catalyzes the dephosphorylation of 2-6 carbon acid sugars in vitro.</text>
</comment>
<dbReference type="GO" id="GO:0016791">
    <property type="term" value="F:phosphatase activity"/>
    <property type="evidence" value="ECO:0007669"/>
    <property type="project" value="TreeGrafter"/>
</dbReference>
<organism evidence="5 6">
    <name type="scientific">Cohnella zeiphila</name>
    <dbReference type="NCBI Taxonomy" id="2761120"/>
    <lineage>
        <taxon>Bacteria</taxon>
        <taxon>Bacillati</taxon>
        <taxon>Bacillota</taxon>
        <taxon>Bacilli</taxon>
        <taxon>Bacillales</taxon>
        <taxon>Paenibacillaceae</taxon>
        <taxon>Cohnella</taxon>
    </lineage>
</organism>
<dbReference type="GO" id="GO:0005737">
    <property type="term" value="C:cytoplasm"/>
    <property type="evidence" value="ECO:0007669"/>
    <property type="project" value="TreeGrafter"/>
</dbReference>
<accession>A0A7X0SI77</accession>
<dbReference type="PIRSF" id="PIRSF000915">
    <property type="entry name" value="PGP-type_phosphatase"/>
    <property type="match status" value="1"/>
</dbReference>
<feature type="binding site" evidence="4">
    <location>
        <position position="20"/>
    </location>
    <ligand>
        <name>Mg(2+)</name>
        <dbReference type="ChEBI" id="CHEBI:18420"/>
    </ligand>
</feature>
<feature type="binding site" evidence="3">
    <location>
        <position position="192"/>
    </location>
    <ligand>
        <name>substrate</name>
    </ligand>
</feature>
<feature type="binding site" evidence="4">
    <location>
        <position position="217"/>
    </location>
    <ligand>
        <name>Mg(2+)</name>
        <dbReference type="ChEBI" id="CHEBI:18420"/>
    </ligand>
</feature>
<evidence type="ECO:0000313" key="6">
    <source>
        <dbReference type="Proteomes" id="UP000564644"/>
    </source>
</evidence>
<evidence type="ECO:0000313" key="5">
    <source>
        <dbReference type="EMBL" id="MBB6730346.1"/>
    </source>
</evidence>
<dbReference type="PANTHER" id="PTHR19288">
    <property type="entry name" value="4-NITROPHENYLPHOSPHATASE-RELATED"/>
    <property type="match status" value="1"/>
</dbReference>
<keyword evidence="1 4" id="KW-0479">Metal-binding</keyword>
<keyword evidence="6" id="KW-1185">Reference proteome</keyword>